<dbReference type="EMBL" id="KQ086175">
    <property type="protein sequence ID" value="KLO06884.1"/>
    <property type="molecule type" value="Genomic_DNA"/>
</dbReference>
<name>A0A0H2R4W2_9AGAM</name>
<dbReference type="AlphaFoldDB" id="A0A0H2R4W2"/>
<proteinExistence type="predicted"/>
<gene>
    <name evidence="1" type="ORF">SCHPADRAFT_674669</name>
</gene>
<protein>
    <submittedName>
        <fullName evidence="1">Uncharacterized protein</fullName>
    </submittedName>
</protein>
<keyword evidence="2" id="KW-1185">Reference proteome</keyword>
<evidence type="ECO:0000313" key="2">
    <source>
        <dbReference type="Proteomes" id="UP000053477"/>
    </source>
</evidence>
<dbReference type="InParanoid" id="A0A0H2R4W2"/>
<organism evidence="1 2">
    <name type="scientific">Schizopora paradoxa</name>
    <dbReference type="NCBI Taxonomy" id="27342"/>
    <lineage>
        <taxon>Eukaryota</taxon>
        <taxon>Fungi</taxon>
        <taxon>Dikarya</taxon>
        <taxon>Basidiomycota</taxon>
        <taxon>Agaricomycotina</taxon>
        <taxon>Agaricomycetes</taxon>
        <taxon>Hymenochaetales</taxon>
        <taxon>Schizoporaceae</taxon>
        <taxon>Schizopora</taxon>
    </lineage>
</organism>
<evidence type="ECO:0000313" key="1">
    <source>
        <dbReference type="EMBL" id="KLO06884.1"/>
    </source>
</evidence>
<accession>A0A0H2R4W2</accession>
<dbReference type="Proteomes" id="UP000053477">
    <property type="component" value="Unassembled WGS sequence"/>
</dbReference>
<sequence>MIVNYEENELGTMAPELWDLNFEHEEEILEHIDAGTIVSLPVPSEVDPNSAVRWGQASFAGPNHDVLVCDVAGHVRFYHFERSKDPKSPLKVREISDAKAISEQDFADFFHPIFTWGDAASQPIMAATDLDGKGNICVWTVPDDRKATSWVRTETRVESSNFKERTRFESRCLLPEKQQPESLGRVEFRRL</sequence>
<reference evidence="1 2" key="1">
    <citation type="submission" date="2015-04" db="EMBL/GenBank/DDBJ databases">
        <title>Complete genome sequence of Schizopora paradoxa KUC8140, a cosmopolitan wood degrader in East Asia.</title>
        <authorList>
            <consortium name="DOE Joint Genome Institute"/>
            <person name="Min B."/>
            <person name="Park H."/>
            <person name="Jang Y."/>
            <person name="Kim J.-J."/>
            <person name="Kim K.H."/>
            <person name="Pangilinan J."/>
            <person name="Lipzen A."/>
            <person name="Riley R."/>
            <person name="Grigoriev I.V."/>
            <person name="Spatafora J.W."/>
            <person name="Choi I.-G."/>
        </authorList>
    </citation>
    <scope>NUCLEOTIDE SEQUENCE [LARGE SCALE GENOMIC DNA]</scope>
    <source>
        <strain evidence="1 2">KUC8140</strain>
    </source>
</reference>